<dbReference type="Gene3D" id="3.10.180.10">
    <property type="entry name" value="2,3-Dihydroxybiphenyl 1,2-Dioxygenase, domain 1"/>
    <property type="match status" value="1"/>
</dbReference>
<proteinExistence type="predicted"/>
<dbReference type="RefSeq" id="WP_114896172.1">
    <property type="nucleotide sequence ID" value="NZ_CP022674.1"/>
</dbReference>
<evidence type="ECO:0000259" key="1">
    <source>
        <dbReference type="Pfam" id="PF00903"/>
    </source>
</evidence>
<evidence type="ECO:0000313" key="2">
    <source>
        <dbReference type="EMBL" id="AXI30437.1"/>
    </source>
</evidence>
<sequence length="148" mass="16321">MILGIHPYLVLNGNGQEAVRFYKNALDAKVISVQTFGEMPQNPESSIPAEAKDRILNAHLKVGNTDLMFSDTLPGQPYQLGSQVTLAITVNHAEKSKEIFAKLQEGGEVIMPLQETFWSPLYGQVTDKFGVTWQVSTHADSKDSSDSR</sequence>
<dbReference type="InterPro" id="IPR004360">
    <property type="entry name" value="Glyas_Fos-R_dOase_dom"/>
</dbReference>
<evidence type="ECO:0000313" key="3">
    <source>
        <dbReference type="Proteomes" id="UP000253834"/>
    </source>
</evidence>
<dbReference type="InterPro" id="IPR029068">
    <property type="entry name" value="Glyas_Bleomycin-R_OHBP_Dase"/>
</dbReference>
<dbReference type="EMBL" id="CP022674">
    <property type="protein sequence ID" value="AXI30437.1"/>
    <property type="molecule type" value="Genomic_DNA"/>
</dbReference>
<organism evidence="2 3">
    <name type="scientific">Priestia megaterium</name>
    <name type="common">Bacillus megaterium</name>
    <dbReference type="NCBI Taxonomy" id="1404"/>
    <lineage>
        <taxon>Bacteria</taxon>
        <taxon>Bacillati</taxon>
        <taxon>Bacillota</taxon>
        <taxon>Bacilli</taxon>
        <taxon>Bacillales</taxon>
        <taxon>Bacillaceae</taxon>
        <taxon>Priestia</taxon>
    </lineage>
</organism>
<reference evidence="2 3" key="1">
    <citation type="submission" date="2017-07" db="EMBL/GenBank/DDBJ databases">
        <title>Isolation and development of strain Bacillus megaterium SR7 for enhanced growth and metabolite production under supercritical carbon dioxide.</title>
        <authorList>
            <person name="Freedman A.J.E."/>
            <person name="Peet K.C."/>
            <person name="Boock J.T."/>
            <person name="Penn K."/>
            <person name="Prather K.L.J."/>
            <person name="Thompson J.R."/>
        </authorList>
    </citation>
    <scope>NUCLEOTIDE SEQUENCE [LARGE SCALE GENOMIC DNA]</scope>
    <source>
        <strain evidence="2 3">SR7</strain>
    </source>
</reference>
<dbReference type="CDD" id="cd06588">
    <property type="entry name" value="PhnB_like"/>
    <property type="match status" value="1"/>
</dbReference>
<dbReference type="AlphaFoldDB" id="A0AA86I255"/>
<feature type="domain" description="Glyoxalase/fosfomycin resistance/dioxygenase" evidence="1">
    <location>
        <begin position="5"/>
        <end position="135"/>
    </location>
</feature>
<protein>
    <recommendedName>
        <fullName evidence="1">Glyoxalase/fosfomycin resistance/dioxygenase domain-containing protein</fullName>
    </recommendedName>
</protein>
<dbReference type="InterPro" id="IPR028973">
    <property type="entry name" value="PhnB-like"/>
</dbReference>
<dbReference type="Proteomes" id="UP000253834">
    <property type="component" value="Chromosome"/>
</dbReference>
<gene>
    <name evidence="2" type="ORF">CIB87_15890</name>
</gene>
<accession>A0AA86I255</accession>
<dbReference type="SUPFAM" id="SSF54593">
    <property type="entry name" value="Glyoxalase/Bleomycin resistance protein/Dihydroxybiphenyl dioxygenase"/>
    <property type="match status" value="1"/>
</dbReference>
<dbReference type="PANTHER" id="PTHR33990:SF1">
    <property type="entry name" value="PROTEIN YJDN"/>
    <property type="match status" value="1"/>
</dbReference>
<dbReference type="PANTHER" id="PTHR33990">
    <property type="entry name" value="PROTEIN YJDN-RELATED"/>
    <property type="match status" value="1"/>
</dbReference>
<dbReference type="Pfam" id="PF00903">
    <property type="entry name" value="Glyoxalase"/>
    <property type="match status" value="1"/>
</dbReference>
<name>A0AA86I255_PRIMG</name>